<keyword evidence="5" id="KW-0133">Cell shape</keyword>
<dbReference type="GO" id="GO:0005886">
    <property type="term" value="C:plasma membrane"/>
    <property type="evidence" value="ECO:0007669"/>
    <property type="project" value="TreeGrafter"/>
</dbReference>
<evidence type="ECO:0000256" key="7">
    <source>
        <dbReference type="ARBA" id="ARBA00022989"/>
    </source>
</evidence>
<evidence type="ECO:0000256" key="8">
    <source>
        <dbReference type="ARBA" id="ARBA00023136"/>
    </source>
</evidence>
<keyword evidence="4 18" id="KW-0812">Transmembrane</keyword>
<keyword evidence="19" id="KW-0132">Cell division</keyword>
<feature type="transmembrane region" description="Helical" evidence="18">
    <location>
        <begin position="357"/>
        <end position="377"/>
    </location>
</feature>
<sequence>MAISVKRSLGIYDPVLFWLALVATLLGMLFIFDAGYARALSADKGALPPEFRSQLMFVVPAIVLSLVAGAMRPEAWKNGSKALWVVTLLGLFAVEKFGKEMNGAQRWLNVGPIQIQPAEFAKLAAVLYLAGYFATRKVWPKKIAPRKDFAHWLDTIAVPKLRRCLPMVWVLLAVLLIEKEPDLGTGAVVAATAFAMFIPGNVSWKSIVAALAIAGIGAGAMIVKEPYRMGRILNHTSRWDPQNVDDQTFQTVQSELAIASGGVFGVGIGNGRAKHVLPATTTDFIMATVGEETGLLGSLFTLAILGALVWRLLYQAQRATSHFSTLVLYGVGAWFGLQTCVNVMMANGFLPAIGIPLPFISSGGSSLVALWLALGICQSALAPERVEEENPPQRARRSAHLATRSTVPGAARP</sequence>
<evidence type="ECO:0000256" key="9">
    <source>
        <dbReference type="ARBA" id="ARBA00032370"/>
    </source>
</evidence>
<dbReference type="GO" id="GO:0008955">
    <property type="term" value="F:peptidoglycan glycosyltransferase activity"/>
    <property type="evidence" value="ECO:0007669"/>
    <property type="project" value="UniProtKB-EC"/>
</dbReference>
<keyword evidence="3" id="KW-0808">Transferase</keyword>
<dbReference type="GO" id="GO:0015648">
    <property type="term" value="F:lipid-linked peptidoglycan transporter activity"/>
    <property type="evidence" value="ECO:0007669"/>
    <property type="project" value="TreeGrafter"/>
</dbReference>
<evidence type="ECO:0000256" key="14">
    <source>
        <dbReference type="ARBA" id="ARBA00044770"/>
    </source>
</evidence>
<evidence type="ECO:0000256" key="5">
    <source>
        <dbReference type="ARBA" id="ARBA00022960"/>
    </source>
</evidence>
<dbReference type="EC" id="2.4.99.28" evidence="14"/>
<proteinExistence type="inferred from homology"/>
<evidence type="ECO:0000256" key="17">
    <source>
        <dbReference type="SAM" id="MobiDB-lite"/>
    </source>
</evidence>
<dbReference type="EMBL" id="CP007139">
    <property type="protein sequence ID" value="AIE88155.1"/>
    <property type="molecule type" value="Genomic_DNA"/>
</dbReference>
<gene>
    <name evidence="19" type="ORF">OP10G_4787</name>
</gene>
<evidence type="ECO:0000256" key="16">
    <source>
        <dbReference type="ARBA" id="ARBA00049966"/>
    </source>
</evidence>
<comment type="similarity">
    <text evidence="11">Belongs to the SEDS family. FtsW subfamily.</text>
</comment>
<keyword evidence="6" id="KW-0573">Peptidoglycan synthesis</keyword>
<keyword evidence="20" id="KW-1185">Reference proteome</keyword>
<feature type="transmembrane region" description="Helical" evidence="18">
    <location>
        <begin position="326"/>
        <end position="345"/>
    </location>
</feature>
<dbReference type="GO" id="GO:0008360">
    <property type="term" value="P:regulation of cell shape"/>
    <property type="evidence" value="ECO:0007669"/>
    <property type="project" value="UniProtKB-KW"/>
</dbReference>
<evidence type="ECO:0000256" key="4">
    <source>
        <dbReference type="ARBA" id="ARBA00022692"/>
    </source>
</evidence>
<comment type="subcellular location">
    <subcellularLocation>
        <location evidence="1">Membrane</location>
        <topology evidence="1">Multi-pass membrane protein</topology>
    </subcellularLocation>
</comment>
<feature type="transmembrane region" description="Helical" evidence="18">
    <location>
        <begin position="12"/>
        <end position="31"/>
    </location>
</feature>
<comment type="function">
    <text evidence="16">Peptidoglycan polymerase that is essential for cell division.</text>
</comment>
<dbReference type="GO" id="GO:0009252">
    <property type="term" value="P:peptidoglycan biosynthetic process"/>
    <property type="evidence" value="ECO:0007669"/>
    <property type="project" value="UniProtKB-KW"/>
</dbReference>
<evidence type="ECO:0000313" key="19">
    <source>
        <dbReference type="EMBL" id="AIE88155.1"/>
    </source>
</evidence>
<dbReference type="GO" id="GO:0051301">
    <property type="term" value="P:cell division"/>
    <property type="evidence" value="ECO:0007669"/>
    <property type="project" value="UniProtKB-KW"/>
</dbReference>
<comment type="catalytic activity">
    <reaction evidence="15">
        <text>[GlcNAc-(1-&gt;4)-Mur2Ac(oyl-L-Ala-gamma-D-Glu-L-Lys-D-Ala-D-Ala)](n)-di-trans,octa-cis-undecaprenyl diphosphate + beta-D-GlcNAc-(1-&gt;4)-Mur2Ac(oyl-L-Ala-gamma-D-Glu-L-Lys-D-Ala-D-Ala)-di-trans,octa-cis-undecaprenyl diphosphate = [GlcNAc-(1-&gt;4)-Mur2Ac(oyl-L-Ala-gamma-D-Glu-L-Lys-D-Ala-D-Ala)](n+1)-di-trans,octa-cis-undecaprenyl diphosphate + di-trans,octa-cis-undecaprenyl diphosphate + H(+)</text>
        <dbReference type="Rhea" id="RHEA:23708"/>
        <dbReference type="Rhea" id="RHEA-COMP:9602"/>
        <dbReference type="Rhea" id="RHEA-COMP:9603"/>
        <dbReference type="ChEBI" id="CHEBI:15378"/>
        <dbReference type="ChEBI" id="CHEBI:58405"/>
        <dbReference type="ChEBI" id="CHEBI:60033"/>
        <dbReference type="ChEBI" id="CHEBI:78435"/>
        <dbReference type="EC" id="2.4.99.28"/>
    </reaction>
</comment>
<dbReference type="InterPro" id="IPR001182">
    <property type="entry name" value="FtsW/RodA"/>
</dbReference>
<evidence type="ECO:0000256" key="1">
    <source>
        <dbReference type="ARBA" id="ARBA00004141"/>
    </source>
</evidence>
<evidence type="ECO:0000256" key="6">
    <source>
        <dbReference type="ARBA" id="ARBA00022984"/>
    </source>
</evidence>
<keyword evidence="2" id="KW-0328">Glycosyltransferase</keyword>
<keyword evidence="19" id="KW-0131">Cell cycle</keyword>
<dbReference type="KEGG" id="fgi:OP10G_4787"/>
<protein>
    <recommendedName>
        <fullName evidence="12">Probable peptidoglycan glycosyltransferase FtsW</fullName>
        <ecNumber evidence="14">2.4.99.28</ecNumber>
    </recommendedName>
    <alternativeName>
        <fullName evidence="13">Cell division protein FtsW</fullName>
    </alternativeName>
    <alternativeName>
        <fullName evidence="10">Cell wall polymerase</fullName>
    </alternativeName>
    <alternativeName>
        <fullName evidence="9">Peptidoglycan polymerase</fullName>
    </alternativeName>
</protein>
<dbReference type="GO" id="GO:0032153">
    <property type="term" value="C:cell division site"/>
    <property type="evidence" value="ECO:0007669"/>
    <property type="project" value="TreeGrafter"/>
</dbReference>
<dbReference type="HOGENOM" id="CLU_029243_1_2_0"/>
<dbReference type="Proteomes" id="UP000027982">
    <property type="component" value="Chromosome"/>
</dbReference>
<evidence type="ECO:0000256" key="13">
    <source>
        <dbReference type="ARBA" id="ARBA00041418"/>
    </source>
</evidence>
<evidence type="ECO:0000256" key="10">
    <source>
        <dbReference type="ARBA" id="ARBA00033270"/>
    </source>
</evidence>
<dbReference type="PANTHER" id="PTHR30474">
    <property type="entry name" value="CELL CYCLE PROTEIN"/>
    <property type="match status" value="1"/>
</dbReference>
<feature type="region of interest" description="Disordered" evidence="17">
    <location>
        <begin position="385"/>
        <end position="413"/>
    </location>
</feature>
<dbReference type="PANTHER" id="PTHR30474:SF2">
    <property type="entry name" value="PEPTIDOGLYCAN GLYCOSYLTRANSFERASE FTSW-RELATED"/>
    <property type="match status" value="1"/>
</dbReference>
<evidence type="ECO:0000256" key="15">
    <source>
        <dbReference type="ARBA" id="ARBA00049902"/>
    </source>
</evidence>
<organism evidence="19 20">
    <name type="scientific">Fimbriimonas ginsengisoli Gsoil 348</name>
    <dbReference type="NCBI Taxonomy" id="661478"/>
    <lineage>
        <taxon>Bacteria</taxon>
        <taxon>Bacillati</taxon>
        <taxon>Armatimonadota</taxon>
        <taxon>Fimbriimonadia</taxon>
        <taxon>Fimbriimonadales</taxon>
        <taxon>Fimbriimonadaceae</taxon>
        <taxon>Fimbriimonas</taxon>
    </lineage>
</organism>
<evidence type="ECO:0000256" key="12">
    <source>
        <dbReference type="ARBA" id="ARBA00041185"/>
    </source>
</evidence>
<dbReference type="AlphaFoldDB" id="A0A068NYH9"/>
<evidence type="ECO:0000256" key="2">
    <source>
        <dbReference type="ARBA" id="ARBA00022676"/>
    </source>
</evidence>
<keyword evidence="8 18" id="KW-0472">Membrane</keyword>
<accession>A0A068NYH9</accession>
<evidence type="ECO:0000256" key="18">
    <source>
        <dbReference type="SAM" id="Phobius"/>
    </source>
</evidence>
<evidence type="ECO:0000256" key="3">
    <source>
        <dbReference type="ARBA" id="ARBA00022679"/>
    </source>
</evidence>
<dbReference type="Pfam" id="PF01098">
    <property type="entry name" value="FTSW_RODA_SPOVE"/>
    <property type="match status" value="1"/>
</dbReference>
<dbReference type="STRING" id="661478.OP10G_4787"/>
<feature type="transmembrane region" description="Helical" evidence="18">
    <location>
        <begin position="207"/>
        <end position="223"/>
    </location>
</feature>
<keyword evidence="7 18" id="KW-1133">Transmembrane helix</keyword>
<evidence type="ECO:0000256" key="11">
    <source>
        <dbReference type="ARBA" id="ARBA00038053"/>
    </source>
</evidence>
<reference evidence="19 20" key="1">
    <citation type="journal article" date="2014" name="PLoS ONE">
        <title>The first complete genome sequence of the class fimbriimonadia in the phylum armatimonadetes.</title>
        <authorList>
            <person name="Hu Z.Y."/>
            <person name="Wang Y.Z."/>
            <person name="Im W.T."/>
            <person name="Wang S.Y."/>
            <person name="Zhao G.P."/>
            <person name="Zheng H.J."/>
            <person name="Quan Z.X."/>
        </authorList>
    </citation>
    <scope>NUCLEOTIDE SEQUENCE [LARGE SCALE GENOMIC DNA]</scope>
    <source>
        <strain evidence="19">Gsoil 348</strain>
    </source>
</reference>
<feature type="transmembrane region" description="Helical" evidence="18">
    <location>
        <begin position="51"/>
        <end position="70"/>
    </location>
</feature>
<dbReference type="eggNOG" id="COG0772">
    <property type="taxonomic scope" value="Bacteria"/>
</dbReference>
<feature type="transmembrane region" description="Helical" evidence="18">
    <location>
        <begin position="295"/>
        <end position="314"/>
    </location>
</feature>
<name>A0A068NYH9_FIMGI</name>
<evidence type="ECO:0000313" key="20">
    <source>
        <dbReference type="Proteomes" id="UP000027982"/>
    </source>
</evidence>